<evidence type="ECO:0000313" key="2">
    <source>
        <dbReference type="EMBL" id="GAG91822.1"/>
    </source>
</evidence>
<reference evidence="2" key="1">
    <citation type="journal article" date="2014" name="Front. Microbiol.">
        <title>High frequency of phylogenetically diverse reductive dehalogenase-homologous genes in deep subseafloor sedimentary metagenomes.</title>
        <authorList>
            <person name="Kawai M."/>
            <person name="Futagami T."/>
            <person name="Toyoda A."/>
            <person name="Takaki Y."/>
            <person name="Nishi S."/>
            <person name="Hori S."/>
            <person name="Arai W."/>
            <person name="Tsubouchi T."/>
            <person name="Morono Y."/>
            <person name="Uchiyama I."/>
            <person name="Ito T."/>
            <person name="Fujiyama A."/>
            <person name="Inagaki F."/>
            <person name="Takami H."/>
        </authorList>
    </citation>
    <scope>NUCLEOTIDE SEQUENCE</scope>
    <source>
        <strain evidence="2">Expedition CK06-06</strain>
    </source>
</reference>
<feature type="transmembrane region" description="Helical" evidence="1">
    <location>
        <begin position="39"/>
        <end position="58"/>
    </location>
</feature>
<organism evidence="2">
    <name type="scientific">marine sediment metagenome</name>
    <dbReference type="NCBI Taxonomy" id="412755"/>
    <lineage>
        <taxon>unclassified sequences</taxon>
        <taxon>metagenomes</taxon>
        <taxon>ecological metagenomes</taxon>
    </lineage>
</organism>
<sequence>LLVLLDVLSTFAPYLTLFEADAIAPGIFPFDFALGDASIGTYTLLAGGALGFVGGILGTKDY</sequence>
<dbReference type="EMBL" id="BART01028650">
    <property type="protein sequence ID" value="GAG91822.1"/>
    <property type="molecule type" value="Genomic_DNA"/>
</dbReference>
<protein>
    <submittedName>
        <fullName evidence="2">Uncharacterized protein</fullName>
    </submittedName>
</protein>
<gene>
    <name evidence="2" type="ORF">S01H4_50458</name>
</gene>
<evidence type="ECO:0000256" key="1">
    <source>
        <dbReference type="SAM" id="Phobius"/>
    </source>
</evidence>
<keyword evidence="1" id="KW-0472">Membrane</keyword>
<feature type="non-terminal residue" evidence="2">
    <location>
        <position position="1"/>
    </location>
</feature>
<keyword evidence="1" id="KW-1133">Transmembrane helix</keyword>
<proteinExistence type="predicted"/>
<comment type="caution">
    <text evidence="2">The sequence shown here is derived from an EMBL/GenBank/DDBJ whole genome shotgun (WGS) entry which is preliminary data.</text>
</comment>
<keyword evidence="1" id="KW-0812">Transmembrane</keyword>
<dbReference type="AlphaFoldDB" id="X1CFD2"/>
<name>X1CFD2_9ZZZZ</name>
<accession>X1CFD2</accession>